<proteinExistence type="inferred from homology"/>
<organism evidence="8 9">
    <name type="scientific">Clarias magur</name>
    <name type="common">Asian catfish</name>
    <name type="synonym">Macropteronotus magur</name>
    <dbReference type="NCBI Taxonomy" id="1594786"/>
    <lineage>
        <taxon>Eukaryota</taxon>
        <taxon>Metazoa</taxon>
        <taxon>Chordata</taxon>
        <taxon>Craniata</taxon>
        <taxon>Vertebrata</taxon>
        <taxon>Euteleostomi</taxon>
        <taxon>Actinopterygii</taxon>
        <taxon>Neopterygii</taxon>
        <taxon>Teleostei</taxon>
        <taxon>Ostariophysi</taxon>
        <taxon>Siluriformes</taxon>
        <taxon>Clariidae</taxon>
        <taxon>Clarias</taxon>
    </lineage>
</organism>
<evidence type="ECO:0000313" key="9">
    <source>
        <dbReference type="Proteomes" id="UP000727407"/>
    </source>
</evidence>
<evidence type="ECO:0000256" key="5">
    <source>
        <dbReference type="ARBA" id="ARBA00022989"/>
    </source>
</evidence>
<dbReference type="GO" id="GO:0005783">
    <property type="term" value="C:endoplasmic reticulum"/>
    <property type="evidence" value="ECO:0007669"/>
    <property type="project" value="TreeGrafter"/>
</dbReference>
<keyword evidence="6 7" id="KW-0472">Membrane</keyword>
<evidence type="ECO:0000256" key="4">
    <source>
        <dbReference type="ARBA" id="ARBA00022692"/>
    </source>
</evidence>
<dbReference type="Pfam" id="PF05934">
    <property type="entry name" value="MCLC"/>
    <property type="match status" value="1"/>
</dbReference>
<feature type="non-terminal residue" evidence="8">
    <location>
        <position position="1"/>
    </location>
</feature>
<comment type="subcellular location">
    <subcellularLocation>
        <location evidence="1">Membrane</location>
        <topology evidence="1">Multi-pass membrane protein</topology>
    </subcellularLocation>
</comment>
<comment type="caution">
    <text evidence="8">The sequence shown here is derived from an EMBL/GenBank/DDBJ whole genome shotgun (WGS) entry which is preliminary data.</text>
</comment>
<dbReference type="EMBL" id="QNUK01000360">
    <property type="protein sequence ID" value="KAF5894708.1"/>
    <property type="molecule type" value="Genomic_DNA"/>
</dbReference>
<evidence type="ECO:0000256" key="1">
    <source>
        <dbReference type="ARBA" id="ARBA00004141"/>
    </source>
</evidence>
<reference evidence="8" key="1">
    <citation type="submission" date="2020-07" db="EMBL/GenBank/DDBJ databases">
        <title>Clarias magur genome sequencing, assembly and annotation.</title>
        <authorList>
            <person name="Kushwaha B."/>
            <person name="Kumar R."/>
            <person name="Das P."/>
            <person name="Joshi C.G."/>
            <person name="Kumar D."/>
            <person name="Nagpure N.S."/>
            <person name="Pandey M."/>
            <person name="Agarwal S."/>
            <person name="Srivastava S."/>
            <person name="Singh M."/>
            <person name="Sahoo L."/>
            <person name="Jayasankar P."/>
            <person name="Meher P.K."/>
            <person name="Koringa P.G."/>
            <person name="Iquebal M.A."/>
            <person name="Das S.P."/>
            <person name="Bit A."/>
            <person name="Patnaik S."/>
            <person name="Patel N."/>
            <person name="Shah T.M."/>
            <person name="Hinsu A."/>
            <person name="Jena J.K."/>
        </authorList>
    </citation>
    <scope>NUCLEOTIDE SEQUENCE</scope>
    <source>
        <strain evidence="8">CIFAMagur01</strain>
        <tissue evidence="8">Testis</tissue>
    </source>
</reference>
<dbReference type="GO" id="GO:0005254">
    <property type="term" value="F:chloride channel activity"/>
    <property type="evidence" value="ECO:0007669"/>
    <property type="project" value="TreeGrafter"/>
</dbReference>
<feature type="transmembrane region" description="Helical" evidence="7">
    <location>
        <begin position="122"/>
        <end position="139"/>
    </location>
</feature>
<dbReference type="PANTHER" id="PTHR34093">
    <property type="entry name" value="CHLORIDE CHANNEL CLIC-LIKE PROTEIN 1"/>
    <property type="match status" value="1"/>
</dbReference>
<evidence type="ECO:0000256" key="7">
    <source>
        <dbReference type="SAM" id="Phobius"/>
    </source>
</evidence>
<accession>A0A8J4X652</accession>
<dbReference type="PANTHER" id="PTHR34093:SF1">
    <property type="entry name" value="CHLORIDE CHANNEL CLIC-LIKE PROTEIN 1"/>
    <property type="match status" value="1"/>
</dbReference>
<evidence type="ECO:0000256" key="3">
    <source>
        <dbReference type="ARBA" id="ARBA00015571"/>
    </source>
</evidence>
<dbReference type="Proteomes" id="UP000727407">
    <property type="component" value="Unassembled WGS sequence"/>
</dbReference>
<feature type="non-terminal residue" evidence="8">
    <location>
        <position position="140"/>
    </location>
</feature>
<evidence type="ECO:0000313" key="8">
    <source>
        <dbReference type="EMBL" id="KAF5894708.1"/>
    </source>
</evidence>
<evidence type="ECO:0000256" key="6">
    <source>
        <dbReference type="ARBA" id="ARBA00023136"/>
    </source>
</evidence>
<keyword evidence="5 7" id="KW-1133">Transmembrane helix</keyword>
<name>A0A8J4X652_CLAMG</name>
<sequence>YGNAPAMNKERIQDFCQAAQKPTAEKHYDAEVKLSKQMVLEIQKLVNDESSWRTGALDEALSKILINFKLQDYEPWKGHFEDIFGVKLGTVIEVSVMALIIVLIICTEMWSTVSWFIQFRRVFSVCFIISLVWNNIYLYK</sequence>
<keyword evidence="9" id="KW-1185">Reference proteome</keyword>
<keyword evidence="4 7" id="KW-0812">Transmembrane</keyword>
<dbReference type="OrthoDB" id="10037397at2759"/>
<gene>
    <name evidence="8" type="primary">clcc1</name>
    <name evidence="8" type="ORF">DAT39_015594</name>
</gene>
<dbReference type="InterPro" id="IPR009231">
    <property type="entry name" value="Chloride_chnl_CLIC-like"/>
</dbReference>
<protein>
    <recommendedName>
        <fullName evidence="3">Chloride channel CLIC-like protein 1</fullName>
    </recommendedName>
</protein>
<dbReference type="AlphaFoldDB" id="A0A8J4X652"/>
<feature type="transmembrane region" description="Helical" evidence="7">
    <location>
        <begin position="88"/>
        <end position="110"/>
    </location>
</feature>
<dbReference type="GO" id="GO:0016020">
    <property type="term" value="C:membrane"/>
    <property type="evidence" value="ECO:0007669"/>
    <property type="project" value="UniProtKB-SubCell"/>
</dbReference>
<evidence type="ECO:0000256" key="2">
    <source>
        <dbReference type="ARBA" id="ARBA00005944"/>
    </source>
</evidence>
<comment type="similarity">
    <text evidence="2">Belongs to the chloride channel MCLC family.</text>
</comment>